<dbReference type="InterPro" id="IPR013507">
    <property type="entry name" value="DNA_mismatch_S5_2-like"/>
</dbReference>
<dbReference type="SUPFAM" id="SSF55874">
    <property type="entry name" value="ATPase domain of HSP90 chaperone/DNA topoisomerase II/histidine kinase"/>
    <property type="match status" value="1"/>
</dbReference>
<accession>A0AAE0KPA3</accession>
<feature type="region of interest" description="Disordered" evidence="3">
    <location>
        <begin position="412"/>
        <end position="468"/>
    </location>
</feature>
<sequence>MNFLGEQYFTSKARRSQQSVDYLHQFRGQLLHFLAGIAKVEIVTRPRNRFETLCKTLQTGRAEYSVTAENRLICGTTIRVRDFLYNQPVRRRALQQSTQKSWSEVKVQLIRLCLSHPQISLTLTDSANDSLIFHTEGHQTQIAIIEKTFGKHVADVLHDFQYACDGMCLNGYICGRQSGHASKELQFLYLHQRYIDNEGAYQVLNEAFMSCESKEGDARIAATGRAVCPTIMPEHDEVALSKPCKKKKGDRRAATSKAVTTTKQLFPIFFLNLNFSNALYDKHQVDPDPASALEQVKTFLRAALSSSSIWSGQAAVNDSSADIVAPLPAHTGGKLQAHATNSKQGPLQDGGVPTIPPELRHSRRCAQSGIQDGQRDGNVRGRGWTGAPSEEQRNASYALDRCSGQPIAAFREQRGEQPRNSTAGGIEQATPFTEHLNRRHSDDDEIRDEHATPFTKHLNRRHSDDDEIRDEYATPLSEQLNMQYSDDGRITERHVTPLTDYLITRHSDADGISDEHATPLTAHLNRRHSDGDGISKGHVTPFASQLNRLHSDDDGIRDEYATPLSEQLNMQYSDVGGIREGHDEHMTPLSEQLNSGTAMMPGSVTRI</sequence>
<proteinExistence type="inferred from homology"/>
<gene>
    <name evidence="5" type="ORF">CYMTET_35335</name>
</gene>
<feature type="domain" description="DNA mismatch repair protein S5" evidence="4">
    <location>
        <begin position="145"/>
        <end position="305"/>
    </location>
</feature>
<dbReference type="InterPro" id="IPR020568">
    <property type="entry name" value="Ribosomal_Su5_D2-typ_SF"/>
</dbReference>
<keyword evidence="6" id="KW-1185">Reference proteome</keyword>
<keyword evidence="2" id="KW-0227">DNA damage</keyword>
<evidence type="ECO:0000313" key="5">
    <source>
        <dbReference type="EMBL" id="KAK3255484.1"/>
    </source>
</evidence>
<comment type="similarity">
    <text evidence="1">Belongs to the DNA mismatch repair MutL/HexB family.</text>
</comment>
<organism evidence="5 6">
    <name type="scientific">Cymbomonas tetramitiformis</name>
    <dbReference type="NCBI Taxonomy" id="36881"/>
    <lineage>
        <taxon>Eukaryota</taxon>
        <taxon>Viridiplantae</taxon>
        <taxon>Chlorophyta</taxon>
        <taxon>Pyramimonadophyceae</taxon>
        <taxon>Pyramimonadales</taxon>
        <taxon>Pyramimonadaceae</taxon>
        <taxon>Cymbomonas</taxon>
    </lineage>
</organism>
<name>A0AAE0KPA3_9CHLO</name>
<dbReference type="SUPFAM" id="SSF54211">
    <property type="entry name" value="Ribosomal protein S5 domain 2-like"/>
    <property type="match status" value="1"/>
</dbReference>
<protein>
    <recommendedName>
        <fullName evidence="4">DNA mismatch repair protein S5 domain-containing protein</fullName>
    </recommendedName>
</protein>
<dbReference type="PANTHER" id="PTHR10073">
    <property type="entry name" value="DNA MISMATCH REPAIR PROTEIN MLH, PMS, MUTL"/>
    <property type="match status" value="1"/>
</dbReference>
<evidence type="ECO:0000256" key="1">
    <source>
        <dbReference type="ARBA" id="ARBA00006082"/>
    </source>
</evidence>
<dbReference type="InterPro" id="IPR036890">
    <property type="entry name" value="HATPase_C_sf"/>
</dbReference>
<feature type="region of interest" description="Disordered" evidence="3">
    <location>
        <begin position="367"/>
        <end position="396"/>
    </location>
</feature>
<evidence type="ECO:0000256" key="2">
    <source>
        <dbReference type="ARBA" id="ARBA00022763"/>
    </source>
</evidence>
<dbReference type="AlphaFoldDB" id="A0AAE0KPA3"/>
<evidence type="ECO:0000313" key="6">
    <source>
        <dbReference type="Proteomes" id="UP001190700"/>
    </source>
</evidence>
<dbReference type="GO" id="GO:0140664">
    <property type="term" value="F:ATP-dependent DNA damage sensor activity"/>
    <property type="evidence" value="ECO:0007669"/>
    <property type="project" value="InterPro"/>
</dbReference>
<dbReference type="GO" id="GO:0006298">
    <property type="term" value="P:mismatch repair"/>
    <property type="evidence" value="ECO:0007669"/>
    <property type="project" value="InterPro"/>
</dbReference>
<evidence type="ECO:0000256" key="3">
    <source>
        <dbReference type="SAM" id="MobiDB-lite"/>
    </source>
</evidence>
<feature type="compositionally biased region" description="Basic and acidic residues" evidence="3">
    <location>
        <begin position="435"/>
        <end position="451"/>
    </location>
</feature>
<dbReference type="SMART" id="SM01340">
    <property type="entry name" value="DNA_mis_repair"/>
    <property type="match status" value="1"/>
</dbReference>
<dbReference type="GO" id="GO:0032300">
    <property type="term" value="C:mismatch repair complex"/>
    <property type="evidence" value="ECO:0007669"/>
    <property type="project" value="InterPro"/>
</dbReference>
<dbReference type="GO" id="GO:0016887">
    <property type="term" value="F:ATP hydrolysis activity"/>
    <property type="evidence" value="ECO:0007669"/>
    <property type="project" value="InterPro"/>
</dbReference>
<dbReference type="InterPro" id="IPR014721">
    <property type="entry name" value="Ribsml_uS5_D2-typ_fold_subgr"/>
</dbReference>
<comment type="caution">
    <text evidence="5">The sequence shown here is derived from an EMBL/GenBank/DDBJ whole genome shotgun (WGS) entry which is preliminary data.</text>
</comment>
<dbReference type="InterPro" id="IPR038973">
    <property type="entry name" value="MutL/Mlh/Pms-like"/>
</dbReference>
<dbReference type="Gene3D" id="3.30.230.10">
    <property type="match status" value="1"/>
</dbReference>
<dbReference type="Gene3D" id="3.30.565.10">
    <property type="entry name" value="Histidine kinase-like ATPase, C-terminal domain"/>
    <property type="match status" value="1"/>
</dbReference>
<dbReference type="GO" id="GO:0030983">
    <property type="term" value="F:mismatched DNA binding"/>
    <property type="evidence" value="ECO:0007669"/>
    <property type="project" value="InterPro"/>
</dbReference>
<dbReference type="Proteomes" id="UP001190700">
    <property type="component" value="Unassembled WGS sequence"/>
</dbReference>
<evidence type="ECO:0000259" key="4">
    <source>
        <dbReference type="SMART" id="SM01340"/>
    </source>
</evidence>
<dbReference type="PANTHER" id="PTHR10073:SF47">
    <property type="entry name" value="DNA MISMATCH REPAIR PROTEIN MLH3"/>
    <property type="match status" value="1"/>
</dbReference>
<dbReference type="EMBL" id="LGRX02022549">
    <property type="protein sequence ID" value="KAK3255484.1"/>
    <property type="molecule type" value="Genomic_DNA"/>
</dbReference>
<dbReference type="GO" id="GO:0005524">
    <property type="term" value="F:ATP binding"/>
    <property type="evidence" value="ECO:0007669"/>
    <property type="project" value="InterPro"/>
</dbReference>
<reference evidence="5 6" key="1">
    <citation type="journal article" date="2015" name="Genome Biol. Evol.">
        <title>Comparative Genomics of a Bacterivorous Green Alga Reveals Evolutionary Causalities and Consequences of Phago-Mixotrophic Mode of Nutrition.</title>
        <authorList>
            <person name="Burns J.A."/>
            <person name="Paasch A."/>
            <person name="Narechania A."/>
            <person name="Kim E."/>
        </authorList>
    </citation>
    <scope>NUCLEOTIDE SEQUENCE [LARGE SCALE GENOMIC DNA]</scope>
    <source>
        <strain evidence="5 6">PLY_AMNH</strain>
    </source>
</reference>